<proteinExistence type="predicted"/>
<evidence type="ECO:0000256" key="1">
    <source>
        <dbReference type="SAM" id="MobiDB-lite"/>
    </source>
</evidence>
<comment type="caution">
    <text evidence="2">The sequence shown here is derived from an EMBL/GenBank/DDBJ whole genome shotgun (WGS) entry which is preliminary data.</text>
</comment>
<feature type="region of interest" description="Disordered" evidence="1">
    <location>
        <begin position="1"/>
        <end position="20"/>
    </location>
</feature>
<feature type="region of interest" description="Disordered" evidence="1">
    <location>
        <begin position="35"/>
        <end position="72"/>
    </location>
</feature>
<gene>
    <name evidence="2" type="ORF">H1S01_19410</name>
</gene>
<dbReference type="Proteomes" id="UP000617402">
    <property type="component" value="Unassembled WGS sequence"/>
</dbReference>
<dbReference type="RefSeq" id="WP_188042034.1">
    <property type="nucleotide sequence ID" value="NZ_JACVHF010000054.1"/>
</dbReference>
<reference evidence="2 3" key="1">
    <citation type="submission" date="2020-07" db="EMBL/GenBank/DDBJ databases">
        <title>Draft whole-genome sequence of Heliobacterium chlorum DSM 3682, type strain.</title>
        <authorList>
            <person name="Kyndt J.A."/>
            <person name="Meyer T.E."/>
            <person name="Imhoff J.F."/>
        </authorList>
    </citation>
    <scope>NUCLEOTIDE SEQUENCE [LARGE SCALE GENOMIC DNA]</scope>
    <source>
        <strain evidence="2 3">DSM 3682</strain>
    </source>
</reference>
<accession>A0ABR7T7K9</accession>
<organism evidence="2 3">
    <name type="scientific">Heliobacterium chlorum</name>
    <dbReference type="NCBI Taxonomy" id="2698"/>
    <lineage>
        <taxon>Bacteria</taxon>
        <taxon>Bacillati</taxon>
        <taxon>Bacillota</taxon>
        <taxon>Clostridia</taxon>
        <taxon>Eubacteriales</taxon>
        <taxon>Heliobacteriaceae</taxon>
        <taxon>Heliobacterium</taxon>
    </lineage>
</organism>
<protein>
    <submittedName>
        <fullName evidence="2">Uncharacterized protein</fullName>
    </submittedName>
</protein>
<evidence type="ECO:0000313" key="2">
    <source>
        <dbReference type="EMBL" id="MBC9786616.1"/>
    </source>
</evidence>
<keyword evidence="3" id="KW-1185">Reference proteome</keyword>
<name>A0ABR7T7K9_HELCL</name>
<sequence>MRHHLAKSGHVTGTHGHGSLELRLYRREASLPIKPTGNFADNYGGHFASTTNNEVRHPDIRIRPTTYQARVL</sequence>
<dbReference type="EMBL" id="JACVHF010000054">
    <property type="protein sequence ID" value="MBC9786616.1"/>
    <property type="molecule type" value="Genomic_DNA"/>
</dbReference>
<evidence type="ECO:0000313" key="3">
    <source>
        <dbReference type="Proteomes" id="UP000617402"/>
    </source>
</evidence>